<dbReference type="EMBL" id="JACRTE010000002">
    <property type="protein sequence ID" value="MBC8595706.1"/>
    <property type="molecule type" value="Genomic_DNA"/>
</dbReference>
<dbReference type="GO" id="GO:0003700">
    <property type="term" value="F:DNA-binding transcription factor activity"/>
    <property type="evidence" value="ECO:0007669"/>
    <property type="project" value="InterPro"/>
</dbReference>
<evidence type="ECO:0000256" key="1">
    <source>
        <dbReference type="ARBA" id="ARBA00023015"/>
    </source>
</evidence>
<evidence type="ECO:0000259" key="4">
    <source>
        <dbReference type="PROSITE" id="PS01124"/>
    </source>
</evidence>
<dbReference type="InterPro" id="IPR009057">
    <property type="entry name" value="Homeodomain-like_sf"/>
</dbReference>
<dbReference type="SUPFAM" id="SSF46689">
    <property type="entry name" value="Homeodomain-like"/>
    <property type="match status" value="2"/>
</dbReference>
<dbReference type="SMART" id="SM00342">
    <property type="entry name" value="HTH_ARAC"/>
    <property type="match status" value="1"/>
</dbReference>
<keyword evidence="6" id="KW-1185">Reference proteome</keyword>
<keyword evidence="2" id="KW-0238">DNA-binding</keyword>
<evidence type="ECO:0000256" key="3">
    <source>
        <dbReference type="ARBA" id="ARBA00023163"/>
    </source>
</evidence>
<dbReference type="Proteomes" id="UP000647416">
    <property type="component" value="Unassembled WGS sequence"/>
</dbReference>
<dbReference type="AlphaFoldDB" id="A0A926F6N4"/>
<evidence type="ECO:0000313" key="6">
    <source>
        <dbReference type="Proteomes" id="UP000647416"/>
    </source>
</evidence>
<dbReference type="RefSeq" id="WP_262431352.1">
    <property type="nucleotide sequence ID" value="NZ_JACRTE010000002.1"/>
</dbReference>
<feature type="domain" description="HTH araC/xylS-type" evidence="4">
    <location>
        <begin position="170"/>
        <end position="268"/>
    </location>
</feature>
<accession>A0A926F6N4</accession>
<dbReference type="Gene3D" id="1.10.10.60">
    <property type="entry name" value="Homeodomain-like"/>
    <property type="match status" value="2"/>
</dbReference>
<gene>
    <name evidence="5" type="ORF">H8706_02310</name>
</gene>
<dbReference type="InterPro" id="IPR018062">
    <property type="entry name" value="HTH_AraC-typ_CS"/>
</dbReference>
<name>A0A926F6N4_9FIRM</name>
<dbReference type="PANTHER" id="PTHR43280">
    <property type="entry name" value="ARAC-FAMILY TRANSCRIPTIONAL REGULATOR"/>
    <property type="match status" value="1"/>
</dbReference>
<dbReference type="PROSITE" id="PS00041">
    <property type="entry name" value="HTH_ARAC_FAMILY_1"/>
    <property type="match status" value="1"/>
</dbReference>
<dbReference type="PROSITE" id="PS01124">
    <property type="entry name" value="HTH_ARAC_FAMILY_2"/>
    <property type="match status" value="1"/>
</dbReference>
<dbReference type="GO" id="GO:0043565">
    <property type="term" value="F:sequence-specific DNA binding"/>
    <property type="evidence" value="ECO:0007669"/>
    <property type="project" value="InterPro"/>
</dbReference>
<dbReference type="Pfam" id="PF12833">
    <property type="entry name" value="HTH_18"/>
    <property type="match status" value="1"/>
</dbReference>
<dbReference type="PANTHER" id="PTHR43280:SF30">
    <property type="entry name" value="MMSAB OPERON REGULATORY PROTEIN"/>
    <property type="match status" value="1"/>
</dbReference>
<evidence type="ECO:0000256" key="2">
    <source>
        <dbReference type="ARBA" id="ARBA00023125"/>
    </source>
</evidence>
<protein>
    <submittedName>
        <fullName evidence="5">Helix-turn-helix transcriptional regulator</fullName>
    </submittedName>
</protein>
<keyword evidence="1" id="KW-0805">Transcription regulation</keyword>
<evidence type="ECO:0000313" key="5">
    <source>
        <dbReference type="EMBL" id="MBC8595706.1"/>
    </source>
</evidence>
<keyword evidence="3" id="KW-0804">Transcription</keyword>
<dbReference type="InterPro" id="IPR018060">
    <property type="entry name" value="HTH_AraC"/>
</dbReference>
<proteinExistence type="predicted"/>
<organism evidence="5 6">
    <name type="scientific">Qingrenia yutianensis</name>
    <dbReference type="NCBI Taxonomy" id="2763676"/>
    <lineage>
        <taxon>Bacteria</taxon>
        <taxon>Bacillati</taxon>
        <taxon>Bacillota</taxon>
        <taxon>Clostridia</taxon>
        <taxon>Eubacteriales</taxon>
        <taxon>Oscillospiraceae</taxon>
        <taxon>Qingrenia</taxon>
    </lineage>
</organism>
<comment type="caution">
    <text evidence="5">The sequence shown here is derived from an EMBL/GenBank/DDBJ whole genome shotgun (WGS) entry which is preliminary data.</text>
</comment>
<sequence>MSSDFFIEIPVANDTLTHNFGVFSSKVQTPDTFVCTKNDKPFSRFFYVVNGLIIFDKGTKKELPAPAGSIVYLPNDITYKSEWPAGETGEYISINFQMSDKLLRLPDKICIAATDKNGYYLKMFKNAYDIWLRGSIGYKLEVLSELYKILYSLDNDVLRRYTKQKHQMIYKGIIFLENNYLQDISVGNLAEMCSTSEGNFRRLFKKYKNMSPITYRNYLRIKKACDLLGGGEYSVAEAAEAVNIPDVCYFYKLFAKFMNTTPKSFISG</sequence>
<reference evidence="5" key="1">
    <citation type="submission" date="2020-08" db="EMBL/GenBank/DDBJ databases">
        <title>Genome public.</title>
        <authorList>
            <person name="Liu C."/>
            <person name="Sun Q."/>
        </authorList>
    </citation>
    <scope>NUCLEOTIDE SEQUENCE</scope>
    <source>
        <strain evidence="5">NSJ-50</strain>
    </source>
</reference>